<feature type="compositionally biased region" description="Low complexity" evidence="2">
    <location>
        <begin position="258"/>
        <end position="353"/>
    </location>
</feature>
<comment type="caution">
    <text evidence="5">The sequence shown here is derived from an EMBL/GenBank/DDBJ whole genome shotgun (WGS) entry which is preliminary data.</text>
</comment>
<dbReference type="SMART" id="SM00539">
    <property type="entry name" value="NIDO"/>
    <property type="match status" value="1"/>
</dbReference>
<reference evidence="5" key="1">
    <citation type="journal article" date="2023" name="PLoS Negl. Trop. Dis.">
        <title>A genome sequence for Biomphalaria pfeifferi, the major vector snail for the human-infecting parasite Schistosoma mansoni.</title>
        <authorList>
            <person name="Bu L."/>
            <person name="Lu L."/>
            <person name="Laidemitt M.R."/>
            <person name="Zhang S.M."/>
            <person name="Mutuku M."/>
            <person name="Mkoji G."/>
            <person name="Steinauer M."/>
            <person name="Loker E.S."/>
        </authorList>
    </citation>
    <scope>NUCLEOTIDE SEQUENCE</scope>
    <source>
        <strain evidence="5">KasaAsao</strain>
    </source>
</reference>
<dbReference type="Pfam" id="PF06119">
    <property type="entry name" value="NIDO"/>
    <property type="match status" value="1"/>
</dbReference>
<evidence type="ECO:0000256" key="3">
    <source>
        <dbReference type="SAM" id="SignalP"/>
    </source>
</evidence>
<dbReference type="PANTHER" id="PTHR13802:SF52">
    <property type="entry name" value="MUCIN-4"/>
    <property type="match status" value="1"/>
</dbReference>
<dbReference type="InterPro" id="IPR003886">
    <property type="entry name" value="NIDO_dom"/>
</dbReference>
<feature type="region of interest" description="Disordered" evidence="2">
    <location>
        <begin position="258"/>
        <end position="368"/>
    </location>
</feature>
<protein>
    <submittedName>
        <fullName evidence="5">Cell wall protein DAN4</fullName>
    </submittedName>
</protein>
<dbReference type="AlphaFoldDB" id="A0AAD8BRC6"/>
<evidence type="ECO:0000259" key="4">
    <source>
        <dbReference type="SMART" id="SM00539"/>
    </source>
</evidence>
<sequence length="381" mass="41071">MKLILFTLCFHLGNALLSFGTSAGDNVMNFNTPALINLRPGFPYYGNTYNSLTIQKDGFVVFAETNVKSYSDFLNIDDVKLASIGIWIAHIGTVNGNIFYRLVNDPISIAKTNISSIARSLSNFAADFTPSYVLVVTWYDVGTEHFGSEGDFKKNTIQLILATDGVQSLASFYFVTIGWVFFEDITNYAAYPDLSDFPPEIPISTKVGFFKGDGPTKFILPLSMTKELKQIEKYTSIGEPGQLIFRVDKTPENVTLLTTTTTSSTPTTAPTTTTTSTTATTPSTTTTSTTSSNPTTAPTTTPTATTTSSTTTTPTTTTTSTTTTTPSTTTTSTTITNPTTTSTTTSTPTPSTTESKKGGMSSTKKATGCRYRHIIQRLLQL</sequence>
<dbReference type="EMBL" id="JASAOG010000043">
    <property type="protein sequence ID" value="KAK0059263.1"/>
    <property type="molecule type" value="Genomic_DNA"/>
</dbReference>
<feature type="signal peptide" evidence="3">
    <location>
        <begin position="1"/>
        <end position="15"/>
    </location>
</feature>
<proteinExistence type="predicted"/>
<dbReference type="Proteomes" id="UP001233172">
    <property type="component" value="Unassembled WGS sequence"/>
</dbReference>
<feature type="domain" description="NIDO" evidence="4">
    <location>
        <begin position="86"/>
        <end position="252"/>
    </location>
</feature>
<dbReference type="PANTHER" id="PTHR13802">
    <property type="entry name" value="MUCIN 4-RELATED"/>
    <property type="match status" value="1"/>
</dbReference>
<gene>
    <name evidence="5" type="ORF">Bpfe_011339</name>
</gene>
<reference evidence="5" key="2">
    <citation type="submission" date="2023-04" db="EMBL/GenBank/DDBJ databases">
        <authorList>
            <person name="Bu L."/>
            <person name="Lu L."/>
            <person name="Laidemitt M.R."/>
            <person name="Zhang S.M."/>
            <person name="Mutuku M."/>
            <person name="Mkoji G."/>
            <person name="Steinauer M."/>
            <person name="Loker E.S."/>
        </authorList>
    </citation>
    <scope>NUCLEOTIDE SEQUENCE</scope>
    <source>
        <strain evidence="5">KasaAsao</strain>
        <tissue evidence="5">Whole Snail</tissue>
    </source>
</reference>
<keyword evidence="3" id="KW-0732">Signal</keyword>
<evidence type="ECO:0000256" key="2">
    <source>
        <dbReference type="SAM" id="MobiDB-lite"/>
    </source>
</evidence>
<dbReference type="InterPro" id="IPR051495">
    <property type="entry name" value="Epithelial_Barrier/Signaling"/>
</dbReference>
<evidence type="ECO:0000256" key="1">
    <source>
        <dbReference type="ARBA" id="ARBA00023157"/>
    </source>
</evidence>
<accession>A0AAD8BRC6</accession>
<keyword evidence="1" id="KW-1015">Disulfide bond</keyword>
<feature type="chain" id="PRO_5042088084" evidence="3">
    <location>
        <begin position="16"/>
        <end position="381"/>
    </location>
</feature>
<name>A0AAD8BRC6_BIOPF</name>
<organism evidence="5 6">
    <name type="scientific">Biomphalaria pfeifferi</name>
    <name type="common">Bloodfluke planorb</name>
    <name type="synonym">Freshwater snail</name>
    <dbReference type="NCBI Taxonomy" id="112525"/>
    <lineage>
        <taxon>Eukaryota</taxon>
        <taxon>Metazoa</taxon>
        <taxon>Spiralia</taxon>
        <taxon>Lophotrochozoa</taxon>
        <taxon>Mollusca</taxon>
        <taxon>Gastropoda</taxon>
        <taxon>Heterobranchia</taxon>
        <taxon>Euthyneura</taxon>
        <taxon>Panpulmonata</taxon>
        <taxon>Hygrophila</taxon>
        <taxon>Lymnaeoidea</taxon>
        <taxon>Planorbidae</taxon>
        <taxon>Biomphalaria</taxon>
    </lineage>
</organism>
<evidence type="ECO:0000313" key="6">
    <source>
        <dbReference type="Proteomes" id="UP001233172"/>
    </source>
</evidence>
<keyword evidence="6" id="KW-1185">Reference proteome</keyword>
<dbReference type="GO" id="GO:0007160">
    <property type="term" value="P:cell-matrix adhesion"/>
    <property type="evidence" value="ECO:0007669"/>
    <property type="project" value="InterPro"/>
</dbReference>
<evidence type="ECO:0000313" key="5">
    <source>
        <dbReference type="EMBL" id="KAK0059263.1"/>
    </source>
</evidence>